<proteinExistence type="predicted"/>
<reference evidence="2" key="1">
    <citation type="journal article" date="2023" name="G3 (Bethesda)">
        <title>Genome assembly and association tests identify interacting loci associated with vigor, precocity, and sex in interspecific pistachio rootstocks.</title>
        <authorList>
            <person name="Palmer W."/>
            <person name="Jacygrad E."/>
            <person name="Sagayaradj S."/>
            <person name="Cavanaugh K."/>
            <person name="Han R."/>
            <person name="Bertier L."/>
            <person name="Beede B."/>
            <person name="Kafkas S."/>
            <person name="Golino D."/>
            <person name="Preece J."/>
            <person name="Michelmore R."/>
        </authorList>
    </citation>
    <scope>NUCLEOTIDE SEQUENCE [LARGE SCALE GENOMIC DNA]</scope>
</reference>
<comment type="caution">
    <text evidence="1">The sequence shown here is derived from an EMBL/GenBank/DDBJ whole genome shotgun (WGS) entry which is preliminary data.</text>
</comment>
<protein>
    <submittedName>
        <fullName evidence="1">Uncharacterized protein</fullName>
    </submittedName>
</protein>
<gene>
    <name evidence="1" type="ORF">Patl1_11676</name>
</gene>
<name>A0ACC1A1F9_9ROSI</name>
<organism evidence="1 2">
    <name type="scientific">Pistacia atlantica</name>
    <dbReference type="NCBI Taxonomy" id="434234"/>
    <lineage>
        <taxon>Eukaryota</taxon>
        <taxon>Viridiplantae</taxon>
        <taxon>Streptophyta</taxon>
        <taxon>Embryophyta</taxon>
        <taxon>Tracheophyta</taxon>
        <taxon>Spermatophyta</taxon>
        <taxon>Magnoliopsida</taxon>
        <taxon>eudicotyledons</taxon>
        <taxon>Gunneridae</taxon>
        <taxon>Pentapetalae</taxon>
        <taxon>rosids</taxon>
        <taxon>malvids</taxon>
        <taxon>Sapindales</taxon>
        <taxon>Anacardiaceae</taxon>
        <taxon>Pistacia</taxon>
    </lineage>
</organism>
<sequence length="669" mass="73080">MQLSSSGFSHFFFFIFIFIFFFLSFHNSIAQTATTDPNEVRALNSIFQQWDAQAAPGLWNISGEPCSAAAINATNLEDYNPAIKCDCSYENGSTCHITELRVFALDRTGVIPEELVALQFLTNLINRNYFIGPLPAFIGNLSRLKSLEVGHNALSGPLPKELGNLKDLTFLAIGSNNFSGALPSELGSLVKLEEIYIDSSGVSGEIPSTFADLRNMQIMWAYDCSLSGKIPDFIGNWTKLTSLRFGGNSFEGPIPSSFSNLSSLVTLQITDINSVSSSLDFIKNMKNLTDLSLRNALINGSIPSNIGEYKSLQTLDLSFNNLIGQIPSALFSVDSLTHLFLGNNGLSGTLPQQKAVYLKNIDLSYNYLSGTFPSWVTTGSQQLNLVANNFTFDSSNVSILPGLNCLQRNFPCNKNAPRYSSFAIKCGGEEMKVDSIVYEADSYDLGGASFIVLDTQKWAISDAGLFSDGQFNTHVQNTGSQVTGTATPKLYQSSRQSPGSLRYYGLSLENGPYNVSLSFAETVFGDQGSQTWTSLGRRVFDIYIQGTLQLKDFDISKEAGGERKAITKKFNANVSENYLEIHLFWAGKGTCCIPDQGSYGPLVSALSVIPDFTPTVGLAHKKNQTALIVGIAVALGISGLILIFLTFYMRTKRHNDDAEVNLHLTWAQS</sequence>
<evidence type="ECO:0000313" key="2">
    <source>
        <dbReference type="Proteomes" id="UP001164250"/>
    </source>
</evidence>
<keyword evidence="2" id="KW-1185">Reference proteome</keyword>
<evidence type="ECO:0000313" key="1">
    <source>
        <dbReference type="EMBL" id="KAJ0081114.1"/>
    </source>
</evidence>
<dbReference type="EMBL" id="CM047908">
    <property type="protein sequence ID" value="KAJ0081114.1"/>
    <property type="molecule type" value="Genomic_DNA"/>
</dbReference>
<accession>A0ACC1A1F9</accession>
<dbReference type="Proteomes" id="UP001164250">
    <property type="component" value="Chromosome 12"/>
</dbReference>